<dbReference type="RefSeq" id="XP_001315086.1">
    <property type="nucleotide sequence ID" value="XM_001315051.1"/>
</dbReference>
<keyword evidence="2" id="KW-1185">Reference proteome</keyword>
<dbReference type="Pfam" id="PF12796">
    <property type="entry name" value="Ank_2"/>
    <property type="match status" value="1"/>
</dbReference>
<dbReference type="VEuPathDB" id="TrichDB:TVAGG3_0813450"/>
<dbReference type="Proteomes" id="UP000001542">
    <property type="component" value="Unassembled WGS sequence"/>
</dbReference>
<dbReference type="InParanoid" id="A2EWU8"/>
<protein>
    <submittedName>
        <fullName evidence="1">Uncharacterized protein</fullName>
    </submittedName>
</protein>
<dbReference type="VEuPathDB" id="TrichDB:TVAG_174050"/>
<reference evidence="1" key="2">
    <citation type="journal article" date="2007" name="Science">
        <title>Draft genome sequence of the sexually transmitted pathogen Trichomonas vaginalis.</title>
        <authorList>
            <person name="Carlton J.M."/>
            <person name="Hirt R.P."/>
            <person name="Silva J.C."/>
            <person name="Delcher A.L."/>
            <person name="Schatz M."/>
            <person name="Zhao Q."/>
            <person name="Wortman J.R."/>
            <person name="Bidwell S.L."/>
            <person name="Alsmark U.C.M."/>
            <person name="Besteiro S."/>
            <person name="Sicheritz-Ponten T."/>
            <person name="Noel C.J."/>
            <person name="Dacks J.B."/>
            <person name="Foster P.G."/>
            <person name="Simillion C."/>
            <person name="Van de Peer Y."/>
            <person name="Miranda-Saavedra D."/>
            <person name="Barton G.J."/>
            <person name="Westrop G.D."/>
            <person name="Mueller S."/>
            <person name="Dessi D."/>
            <person name="Fiori P.L."/>
            <person name="Ren Q."/>
            <person name="Paulsen I."/>
            <person name="Zhang H."/>
            <person name="Bastida-Corcuera F.D."/>
            <person name="Simoes-Barbosa A."/>
            <person name="Brown M.T."/>
            <person name="Hayes R.D."/>
            <person name="Mukherjee M."/>
            <person name="Okumura C.Y."/>
            <person name="Schneider R."/>
            <person name="Smith A.J."/>
            <person name="Vanacova S."/>
            <person name="Villalvazo M."/>
            <person name="Haas B.J."/>
            <person name="Pertea M."/>
            <person name="Feldblyum T.V."/>
            <person name="Utterback T.R."/>
            <person name="Shu C.L."/>
            <person name="Osoegawa K."/>
            <person name="de Jong P.J."/>
            <person name="Hrdy I."/>
            <person name="Horvathova L."/>
            <person name="Zubacova Z."/>
            <person name="Dolezal P."/>
            <person name="Malik S.B."/>
            <person name="Logsdon J.M. Jr."/>
            <person name="Henze K."/>
            <person name="Gupta A."/>
            <person name="Wang C.C."/>
            <person name="Dunne R.L."/>
            <person name="Upcroft J.A."/>
            <person name="Upcroft P."/>
            <person name="White O."/>
            <person name="Salzberg S.L."/>
            <person name="Tang P."/>
            <person name="Chiu C.-H."/>
            <person name="Lee Y.-S."/>
            <person name="Embley T.M."/>
            <person name="Coombs G.H."/>
            <person name="Mottram J.C."/>
            <person name="Tachezy J."/>
            <person name="Fraser-Liggett C.M."/>
            <person name="Johnson P.J."/>
        </authorList>
    </citation>
    <scope>NUCLEOTIDE SEQUENCE [LARGE SCALE GENOMIC DNA]</scope>
    <source>
        <strain evidence="1">G3</strain>
    </source>
</reference>
<dbReference type="SMR" id="A2EWU8"/>
<dbReference type="EMBL" id="DS113522">
    <property type="protein sequence ID" value="EAY02863.1"/>
    <property type="molecule type" value="Genomic_DNA"/>
</dbReference>
<accession>A2EWU8</accession>
<dbReference type="InterPro" id="IPR002110">
    <property type="entry name" value="Ankyrin_rpt"/>
</dbReference>
<evidence type="ECO:0000313" key="2">
    <source>
        <dbReference type="Proteomes" id="UP000001542"/>
    </source>
</evidence>
<dbReference type="InterPro" id="IPR036770">
    <property type="entry name" value="Ankyrin_rpt-contain_sf"/>
</dbReference>
<dbReference type="SUPFAM" id="SSF48403">
    <property type="entry name" value="Ankyrin repeat"/>
    <property type="match status" value="1"/>
</dbReference>
<name>A2EWU8_TRIV3</name>
<sequence length="86" mass="10086">MKKKFSGKTALNIASENNSKETAEAINELSNYGEIALHIASRCNCAEIVEILLLKKMKKEKLLFFMHHHMIIKKQSNFFFHMWKCR</sequence>
<reference evidence="1" key="1">
    <citation type="submission" date="2006-10" db="EMBL/GenBank/DDBJ databases">
        <authorList>
            <person name="Amadeo P."/>
            <person name="Zhao Q."/>
            <person name="Wortman J."/>
            <person name="Fraser-Liggett C."/>
            <person name="Carlton J."/>
        </authorList>
    </citation>
    <scope>NUCLEOTIDE SEQUENCE</scope>
    <source>
        <strain evidence="1">G3</strain>
    </source>
</reference>
<evidence type="ECO:0000313" key="1">
    <source>
        <dbReference type="EMBL" id="EAY02863.1"/>
    </source>
</evidence>
<dbReference type="KEGG" id="tva:4760703"/>
<organism evidence="1 2">
    <name type="scientific">Trichomonas vaginalis (strain ATCC PRA-98 / G3)</name>
    <dbReference type="NCBI Taxonomy" id="412133"/>
    <lineage>
        <taxon>Eukaryota</taxon>
        <taxon>Metamonada</taxon>
        <taxon>Parabasalia</taxon>
        <taxon>Trichomonadida</taxon>
        <taxon>Trichomonadidae</taxon>
        <taxon>Trichomonas</taxon>
    </lineage>
</organism>
<dbReference type="AlphaFoldDB" id="A2EWU8"/>
<gene>
    <name evidence="1" type="ORF">TVAG_174050</name>
</gene>
<dbReference type="Gene3D" id="1.25.40.20">
    <property type="entry name" value="Ankyrin repeat-containing domain"/>
    <property type="match status" value="1"/>
</dbReference>
<proteinExistence type="predicted"/>